<dbReference type="RefSeq" id="WP_114478466.1">
    <property type="nucleotide sequence ID" value="NZ_QPII01000004.1"/>
</dbReference>
<evidence type="ECO:0000313" key="1">
    <source>
        <dbReference type="EMBL" id="RCV90176.1"/>
    </source>
</evidence>
<name>A0A368U0P7_9GAMM</name>
<reference evidence="1 2" key="1">
    <citation type="submission" date="2018-07" db="EMBL/GenBank/DDBJ databases">
        <title>Halomonas montanilacus sp. nov., isolated from Lake Pengyan on Tibetan Plateau.</title>
        <authorList>
            <person name="Lu H."/>
            <person name="Xing P."/>
            <person name="Wu Q."/>
        </authorList>
    </citation>
    <scope>NUCLEOTIDE SEQUENCE [LARGE SCALE GENOMIC DNA]</scope>
    <source>
        <strain evidence="1 2">PYC7W</strain>
    </source>
</reference>
<sequence length="342" mass="36494">MSQRNDDPVLLVGGSGVVGSQAARTLRRLYPNLPLAIGGRDMEKAAAVARELGRAEAISVELGTAGLGLTESQRFSAVVMFLKDDTLSSLRYAQQAGIPHLGISTAAFEIAPEVALHINASTRSAILMMSNWLAGSATLPALHLAREFASIDSIRIAAVLDEQDMGGPAAYADYLRQTGAVTSALMREEGKWVWAHGKQTHRTFTMLDGTTAEGTAFGNLDLLSLSGATDAKTIRFDFTLGETSSRRRGEPFSTEILLDITGQDLSGNRRSIRQAIVHPEGQAPLTALGVALGVERLLGLGGQAPVVPGLYLPDSLLAPDYFVQRMQEIGARFHDLEPEVSS</sequence>
<dbReference type="SUPFAM" id="SSF51735">
    <property type="entry name" value="NAD(P)-binding Rossmann-fold domains"/>
    <property type="match status" value="1"/>
</dbReference>
<evidence type="ECO:0000313" key="2">
    <source>
        <dbReference type="Proteomes" id="UP000252405"/>
    </source>
</evidence>
<dbReference type="AlphaFoldDB" id="A0A368U0P7"/>
<dbReference type="InterPro" id="IPR036291">
    <property type="entry name" value="NAD(P)-bd_dom_sf"/>
</dbReference>
<proteinExistence type="predicted"/>
<dbReference type="Gene3D" id="3.40.50.720">
    <property type="entry name" value="NAD(P)-binding Rossmann-like Domain"/>
    <property type="match status" value="1"/>
</dbReference>
<keyword evidence="2" id="KW-1185">Reference proteome</keyword>
<dbReference type="OrthoDB" id="3518805at2"/>
<dbReference type="EMBL" id="QPII01000004">
    <property type="protein sequence ID" value="RCV90176.1"/>
    <property type="molecule type" value="Genomic_DNA"/>
</dbReference>
<gene>
    <name evidence="1" type="ORF">DU505_07990</name>
</gene>
<protein>
    <submittedName>
        <fullName evidence="1">NAD(P)-dependent oxidoreductase</fullName>
    </submittedName>
</protein>
<dbReference type="Proteomes" id="UP000252405">
    <property type="component" value="Unassembled WGS sequence"/>
</dbReference>
<accession>A0A368U0P7</accession>
<comment type="caution">
    <text evidence="1">The sequence shown here is derived from an EMBL/GenBank/DDBJ whole genome shotgun (WGS) entry which is preliminary data.</text>
</comment>
<organism evidence="1 2">
    <name type="scientific">Billgrantia montanilacus</name>
    <dbReference type="NCBI Taxonomy" id="2282305"/>
    <lineage>
        <taxon>Bacteria</taxon>
        <taxon>Pseudomonadati</taxon>
        <taxon>Pseudomonadota</taxon>
        <taxon>Gammaproteobacteria</taxon>
        <taxon>Oceanospirillales</taxon>
        <taxon>Halomonadaceae</taxon>
        <taxon>Billgrantia</taxon>
    </lineage>
</organism>